<dbReference type="EMBL" id="BTRK01000004">
    <property type="protein sequence ID" value="GMR48565.1"/>
    <property type="molecule type" value="Genomic_DNA"/>
</dbReference>
<accession>A0AAN5CQH4</accession>
<feature type="non-terminal residue" evidence="3">
    <location>
        <position position="1"/>
    </location>
</feature>
<feature type="region of interest" description="Disordered" evidence="1">
    <location>
        <begin position="72"/>
        <end position="110"/>
    </location>
</feature>
<comment type="caution">
    <text evidence="3">The sequence shown here is derived from an EMBL/GenBank/DDBJ whole genome shotgun (WGS) entry which is preliminary data.</text>
</comment>
<gene>
    <name evidence="3" type="ORF">PMAYCL1PPCAC_18760</name>
</gene>
<evidence type="ECO:0000256" key="1">
    <source>
        <dbReference type="SAM" id="MobiDB-lite"/>
    </source>
</evidence>
<feature type="chain" id="PRO_5042880196" evidence="2">
    <location>
        <begin position="27"/>
        <end position="180"/>
    </location>
</feature>
<sequence>TMRSPSFLLLLPLCFASLRVKRQSTAAEVASSFLQPQSAALAAESLQVPPGPILETGRFNVVSSKLLRGAEMPDIRRAPTTSQLNSPSSYNESPLREQPQQLPHSQQQPIYRYDGPLDGRKVWIYKKILRPVRITSHGMERLPGAQVVEQWAEGGFGNQLSSPLKAPIYAPTNNGFFTGQ</sequence>
<feature type="compositionally biased region" description="Low complexity" evidence="1">
    <location>
        <begin position="98"/>
        <end position="109"/>
    </location>
</feature>
<reference evidence="4" key="1">
    <citation type="submission" date="2022-10" db="EMBL/GenBank/DDBJ databases">
        <title>Genome assembly of Pristionchus species.</title>
        <authorList>
            <person name="Yoshida K."/>
            <person name="Sommer R.J."/>
        </authorList>
    </citation>
    <scope>NUCLEOTIDE SEQUENCE [LARGE SCALE GENOMIC DNA]</scope>
    <source>
        <strain evidence="4">RS5460</strain>
    </source>
</reference>
<feature type="compositionally biased region" description="Polar residues" evidence="1">
    <location>
        <begin position="79"/>
        <end position="92"/>
    </location>
</feature>
<name>A0AAN5CQH4_9BILA</name>
<feature type="signal peptide" evidence="2">
    <location>
        <begin position="1"/>
        <end position="26"/>
    </location>
</feature>
<evidence type="ECO:0000256" key="2">
    <source>
        <dbReference type="SAM" id="SignalP"/>
    </source>
</evidence>
<evidence type="ECO:0000313" key="4">
    <source>
        <dbReference type="Proteomes" id="UP001328107"/>
    </source>
</evidence>
<evidence type="ECO:0000313" key="3">
    <source>
        <dbReference type="EMBL" id="GMR48565.1"/>
    </source>
</evidence>
<proteinExistence type="predicted"/>
<keyword evidence="2" id="KW-0732">Signal</keyword>
<protein>
    <submittedName>
        <fullName evidence="3">Uncharacterized protein</fullName>
    </submittedName>
</protein>
<dbReference type="AlphaFoldDB" id="A0AAN5CQH4"/>
<organism evidence="3 4">
    <name type="scientific">Pristionchus mayeri</name>
    <dbReference type="NCBI Taxonomy" id="1317129"/>
    <lineage>
        <taxon>Eukaryota</taxon>
        <taxon>Metazoa</taxon>
        <taxon>Ecdysozoa</taxon>
        <taxon>Nematoda</taxon>
        <taxon>Chromadorea</taxon>
        <taxon>Rhabditida</taxon>
        <taxon>Rhabditina</taxon>
        <taxon>Diplogasteromorpha</taxon>
        <taxon>Diplogasteroidea</taxon>
        <taxon>Neodiplogasteridae</taxon>
        <taxon>Pristionchus</taxon>
    </lineage>
</organism>
<keyword evidence="4" id="KW-1185">Reference proteome</keyword>
<dbReference type="Proteomes" id="UP001328107">
    <property type="component" value="Unassembled WGS sequence"/>
</dbReference>